<name>A0A494WQA9_CLOS5</name>
<sequence length="61" mass="6930">MFGNDTLTTNDISVSAMNGNWNYRQIRVAGTAWQENTLLIFFASNLNQNQQVYINIMLSVS</sequence>
<proteinExistence type="predicted"/>
<dbReference type="KEGG" id="csci:HDCHBGLK_03651"/>
<dbReference type="AlphaFoldDB" id="A0A494WQA9"/>
<gene>
    <name evidence="1" type="ORF">HDCHBGLK_03651</name>
</gene>
<dbReference type="EMBL" id="CP036170">
    <property type="protein sequence ID" value="QBF76234.1"/>
    <property type="molecule type" value="Genomic_DNA"/>
</dbReference>
<accession>A0A494WQA9</accession>
<keyword evidence="2" id="KW-1185">Reference proteome</keyword>
<protein>
    <submittedName>
        <fullName evidence="1">Uncharacterized protein</fullName>
    </submittedName>
</protein>
<reference evidence="1 2" key="1">
    <citation type="journal article" date="2019" name="Appl. Environ. Microbiol.">
        <title>Clostridium scindens ATCC 35704: integration of nutritional requirements, the complete genome sequence, and global transcriptional responses to bile acids.</title>
        <authorList>
            <person name="Devendran S."/>
            <person name="Shrestha R."/>
            <person name="Alves J.M.P."/>
            <person name="Wolf P.G."/>
            <person name="Ly L."/>
            <person name="Hernandez A.G."/>
            <person name="Mendez-Garcia C."/>
            <person name="Inboden A."/>
            <person name="Wiley J."/>
            <person name="Paul O."/>
            <person name="Allen A."/>
            <person name="Springer E."/>
            <person name="Wright C.L."/>
            <person name="Fields C.J."/>
            <person name="Daniel S.L."/>
            <person name="Ridlon J.M."/>
        </authorList>
    </citation>
    <scope>NUCLEOTIDE SEQUENCE [LARGE SCALE GENOMIC DNA]</scope>
    <source>
        <strain evidence="1 2">ATCC 35704</strain>
    </source>
</reference>
<dbReference type="Proteomes" id="UP000289664">
    <property type="component" value="Chromosome"/>
</dbReference>
<evidence type="ECO:0000313" key="1">
    <source>
        <dbReference type="EMBL" id="QBF76234.1"/>
    </source>
</evidence>
<evidence type="ECO:0000313" key="2">
    <source>
        <dbReference type="Proteomes" id="UP000289664"/>
    </source>
</evidence>
<organism evidence="1 2">
    <name type="scientific">Clostridium scindens (strain ATCC 35704 / DSM 5676 / VPI 13733 / 19)</name>
    <dbReference type="NCBI Taxonomy" id="411468"/>
    <lineage>
        <taxon>Bacteria</taxon>
        <taxon>Bacillati</taxon>
        <taxon>Bacillota</taxon>
        <taxon>Clostridia</taxon>
        <taxon>Lachnospirales</taxon>
        <taxon>Lachnospiraceae</taxon>
    </lineage>
</organism>